<accession>A0A7N8WZ09</accession>
<dbReference type="PANTHER" id="PTHR45784:SF3">
    <property type="entry name" value="C-TYPE LECTIN DOMAIN FAMILY 4 MEMBER K-LIKE-RELATED"/>
    <property type="match status" value="1"/>
</dbReference>
<organism evidence="2 3">
    <name type="scientific">Mastacembelus armatus</name>
    <name type="common">zig-zag eel</name>
    <dbReference type="NCBI Taxonomy" id="205130"/>
    <lineage>
        <taxon>Eukaryota</taxon>
        <taxon>Metazoa</taxon>
        <taxon>Chordata</taxon>
        <taxon>Craniata</taxon>
        <taxon>Vertebrata</taxon>
        <taxon>Euteleostomi</taxon>
        <taxon>Actinopterygii</taxon>
        <taxon>Neopterygii</taxon>
        <taxon>Teleostei</taxon>
        <taxon>Neoteleostei</taxon>
        <taxon>Acanthomorphata</taxon>
        <taxon>Anabantaria</taxon>
        <taxon>Synbranchiformes</taxon>
        <taxon>Mastacembelidae</taxon>
        <taxon>Mastacembelus</taxon>
    </lineage>
</organism>
<dbReference type="Gene3D" id="3.10.100.10">
    <property type="entry name" value="Mannose-Binding Protein A, subunit A"/>
    <property type="match status" value="1"/>
</dbReference>
<dbReference type="AlphaFoldDB" id="A0A7N8WZ09"/>
<reference evidence="2" key="1">
    <citation type="submission" date="2025-08" db="UniProtKB">
        <authorList>
            <consortium name="Ensembl"/>
        </authorList>
    </citation>
    <scope>IDENTIFICATION</scope>
</reference>
<feature type="domain" description="C-type lectin" evidence="1">
    <location>
        <begin position="45"/>
        <end position="142"/>
    </location>
</feature>
<dbReference type="InterPro" id="IPR001304">
    <property type="entry name" value="C-type_lectin-like"/>
</dbReference>
<name>A0A7N8WZ09_9TELE</name>
<evidence type="ECO:0000259" key="1">
    <source>
        <dbReference type="PROSITE" id="PS50041"/>
    </source>
</evidence>
<keyword evidence="3" id="KW-1185">Reference proteome</keyword>
<dbReference type="InterPro" id="IPR016186">
    <property type="entry name" value="C-type_lectin-like/link_sf"/>
</dbReference>
<dbReference type="SMART" id="SM00034">
    <property type="entry name" value="CLECT"/>
    <property type="match status" value="1"/>
</dbReference>
<reference evidence="2" key="2">
    <citation type="submission" date="2025-09" db="UniProtKB">
        <authorList>
            <consortium name="Ensembl"/>
        </authorList>
    </citation>
    <scope>IDENTIFICATION</scope>
</reference>
<dbReference type="Pfam" id="PF00059">
    <property type="entry name" value="Lectin_C"/>
    <property type="match status" value="1"/>
</dbReference>
<dbReference type="PROSITE" id="PS50041">
    <property type="entry name" value="C_TYPE_LECTIN_2"/>
    <property type="match status" value="1"/>
</dbReference>
<protein>
    <recommendedName>
        <fullName evidence="1">C-type lectin domain-containing protein</fullName>
    </recommendedName>
</protein>
<dbReference type="Proteomes" id="UP000261640">
    <property type="component" value="Unplaced"/>
</dbReference>
<proteinExistence type="predicted"/>
<evidence type="ECO:0000313" key="2">
    <source>
        <dbReference type="Ensembl" id="ENSMAMP00000038084.1"/>
    </source>
</evidence>
<dbReference type="Ensembl" id="ENSMAMT00000038239.1">
    <property type="protein sequence ID" value="ENSMAMP00000038084.1"/>
    <property type="gene ID" value="ENSMAMG00000025992.1"/>
</dbReference>
<dbReference type="SUPFAM" id="SSF56436">
    <property type="entry name" value="C-type lectin-like"/>
    <property type="match status" value="1"/>
</dbReference>
<dbReference type="GeneTree" id="ENSGT00990000204994"/>
<sequence length="145" mass="16533">NNTMTSLVHSMMVQRSRCWWAKDISLIMIISVVTGRIGAPATKILVETPMTWADAQRYCRDSYTDLLSVRKQSENQEMANTWIGLYKGEVSRWMWSDGSGPVKLRWGIDPLYTTRNESCGQIHDTGLWDAALCGNSNGYVCYERE</sequence>
<evidence type="ECO:0000313" key="3">
    <source>
        <dbReference type="Proteomes" id="UP000261640"/>
    </source>
</evidence>
<dbReference type="InterPro" id="IPR016187">
    <property type="entry name" value="CTDL_fold"/>
</dbReference>
<dbReference type="InParanoid" id="A0A7N8WZ09"/>
<dbReference type="PANTHER" id="PTHR45784">
    <property type="entry name" value="C-TYPE LECTIN DOMAIN FAMILY 20 MEMBER A-RELATED"/>
    <property type="match status" value="1"/>
</dbReference>